<dbReference type="InterPro" id="IPR036093">
    <property type="entry name" value="NAC_dom_sf"/>
</dbReference>
<keyword evidence="1" id="KW-0805">Transcription regulation</keyword>
<accession>A0AAW1XMM8</accession>
<dbReference type="AlphaFoldDB" id="A0AAW1XMM8"/>
<dbReference type="InterPro" id="IPR003441">
    <property type="entry name" value="NAC-dom"/>
</dbReference>
<dbReference type="EMBL" id="JBEDUW010000003">
    <property type="protein sequence ID" value="KAK9937683.1"/>
    <property type="molecule type" value="Genomic_DNA"/>
</dbReference>
<keyword evidence="3" id="KW-0804">Transcription</keyword>
<feature type="region of interest" description="Disordered" evidence="5">
    <location>
        <begin position="164"/>
        <end position="199"/>
    </location>
</feature>
<sequence>MAVHDDPVVGYRFRPDIEQLLVHYLRPKQEGQAFPQGPVHYCDLYGDQEPWHIWESFKESLEKDQERKDLYFITQHKKKTLKGSRISRTVGSGTWKGDDASKKVLAASRRVIGTRKRFHYENKGSVQNGRWIMHEYELDASLLRNKHQAKKYVLCILRMNDKSEKDQENQEEDMMSCDYDDQQDGDHHDQPEFDEEGTVMTQDKFRKHVLDFEVYLKKLIAEQAMKKNDRTDSQKMILQELERQMMSDD</sequence>
<organism evidence="7 8">
    <name type="scientific">Rubus argutus</name>
    <name type="common">Southern blackberry</name>
    <dbReference type="NCBI Taxonomy" id="59490"/>
    <lineage>
        <taxon>Eukaryota</taxon>
        <taxon>Viridiplantae</taxon>
        <taxon>Streptophyta</taxon>
        <taxon>Embryophyta</taxon>
        <taxon>Tracheophyta</taxon>
        <taxon>Spermatophyta</taxon>
        <taxon>Magnoliopsida</taxon>
        <taxon>eudicotyledons</taxon>
        <taxon>Gunneridae</taxon>
        <taxon>Pentapetalae</taxon>
        <taxon>rosids</taxon>
        <taxon>fabids</taxon>
        <taxon>Rosales</taxon>
        <taxon>Rosaceae</taxon>
        <taxon>Rosoideae</taxon>
        <taxon>Rosoideae incertae sedis</taxon>
        <taxon>Rubus</taxon>
    </lineage>
</organism>
<keyword evidence="4" id="KW-0539">Nucleus</keyword>
<dbReference type="GO" id="GO:0048731">
    <property type="term" value="P:system development"/>
    <property type="evidence" value="ECO:0007669"/>
    <property type="project" value="TreeGrafter"/>
</dbReference>
<dbReference type="GO" id="GO:0006355">
    <property type="term" value="P:regulation of DNA-templated transcription"/>
    <property type="evidence" value="ECO:0007669"/>
    <property type="project" value="InterPro"/>
</dbReference>
<dbReference type="Proteomes" id="UP001457282">
    <property type="component" value="Unassembled WGS sequence"/>
</dbReference>
<dbReference type="PANTHER" id="PTHR31719:SF164">
    <property type="entry name" value="NAC DOMAIN-CONTAINING PROTEIN"/>
    <property type="match status" value="1"/>
</dbReference>
<keyword evidence="2" id="KW-0238">DNA-binding</keyword>
<dbReference type="PROSITE" id="PS51005">
    <property type="entry name" value="NAC"/>
    <property type="match status" value="1"/>
</dbReference>
<dbReference type="GO" id="GO:0003677">
    <property type="term" value="F:DNA binding"/>
    <property type="evidence" value="ECO:0007669"/>
    <property type="project" value="UniProtKB-KW"/>
</dbReference>
<evidence type="ECO:0000313" key="8">
    <source>
        <dbReference type="Proteomes" id="UP001457282"/>
    </source>
</evidence>
<protein>
    <recommendedName>
        <fullName evidence="6">NAC domain-containing protein</fullName>
    </recommendedName>
</protein>
<gene>
    <name evidence="7" type="ORF">M0R45_014458</name>
</gene>
<evidence type="ECO:0000256" key="3">
    <source>
        <dbReference type="ARBA" id="ARBA00023163"/>
    </source>
</evidence>
<reference evidence="7 8" key="1">
    <citation type="journal article" date="2023" name="G3 (Bethesda)">
        <title>A chromosome-length genome assembly and annotation of blackberry (Rubus argutus, cv. 'Hillquist').</title>
        <authorList>
            <person name="Bruna T."/>
            <person name="Aryal R."/>
            <person name="Dudchenko O."/>
            <person name="Sargent D.J."/>
            <person name="Mead D."/>
            <person name="Buti M."/>
            <person name="Cavallini A."/>
            <person name="Hytonen T."/>
            <person name="Andres J."/>
            <person name="Pham M."/>
            <person name="Weisz D."/>
            <person name="Mascagni F."/>
            <person name="Usai G."/>
            <person name="Natali L."/>
            <person name="Bassil N."/>
            <person name="Fernandez G.E."/>
            <person name="Lomsadze A."/>
            <person name="Armour M."/>
            <person name="Olukolu B."/>
            <person name="Poorten T."/>
            <person name="Britton C."/>
            <person name="Davik J."/>
            <person name="Ashrafi H."/>
            <person name="Aiden E.L."/>
            <person name="Borodovsky M."/>
            <person name="Worthington M."/>
        </authorList>
    </citation>
    <scope>NUCLEOTIDE SEQUENCE [LARGE SCALE GENOMIC DNA]</scope>
    <source>
        <strain evidence="7">PI 553951</strain>
    </source>
</reference>
<dbReference type="PANTHER" id="PTHR31719">
    <property type="entry name" value="NAC TRANSCRIPTION FACTOR 56"/>
    <property type="match status" value="1"/>
</dbReference>
<feature type="domain" description="NAC" evidence="6">
    <location>
        <begin position="7"/>
        <end position="160"/>
    </location>
</feature>
<comment type="caution">
    <text evidence="7">The sequence shown here is derived from an EMBL/GenBank/DDBJ whole genome shotgun (WGS) entry which is preliminary data.</text>
</comment>
<evidence type="ECO:0000256" key="2">
    <source>
        <dbReference type="ARBA" id="ARBA00023125"/>
    </source>
</evidence>
<dbReference type="Pfam" id="PF02365">
    <property type="entry name" value="NAM"/>
    <property type="match status" value="1"/>
</dbReference>
<evidence type="ECO:0000256" key="5">
    <source>
        <dbReference type="SAM" id="MobiDB-lite"/>
    </source>
</evidence>
<proteinExistence type="predicted"/>
<evidence type="ECO:0000313" key="7">
    <source>
        <dbReference type="EMBL" id="KAK9937683.1"/>
    </source>
</evidence>
<feature type="compositionally biased region" description="Acidic residues" evidence="5">
    <location>
        <begin position="169"/>
        <end position="183"/>
    </location>
</feature>
<dbReference type="SUPFAM" id="SSF101941">
    <property type="entry name" value="NAC domain"/>
    <property type="match status" value="1"/>
</dbReference>
<keyword evidence="8" id="KW-1185">Reference proteome</keyword>
<evidence type="ECO:0000256" key="1">
    <source>
        <dbReference type="ARBA" id="ARBA00023015"/>
    </source>
</evidence>
<evidence type="ECO:0000256" key="4">
    <source>
        <dbReference type="ARBA" id="ARBA00023242"/>
    </source>
</evidence>
<name>A0AAW1XMM8_RUBAR</name>
<dbReference type="Gene3D" id="2.170.150.80">
    <property type="entry name" value="NAC domain"/>
    <property type="match status" value="1"/>
</dbReference>
<evidence type="ECO:0000259" key="6">
    <source>
        <dbReference type="PROSITE" id="PS51005"/>
    </source>
</evidence>